<organism evidence="1 2">
    <name type="scientific">Candidatus Pantoea communis</name>
    <dbReference type="NCBI Taxonomy" id="2608354"/>
    <lineage>
        <taxon>Bacteria</taxon>
        <taxon>Pseudomonadati</taxon>
        <taxon>Pseudomonadota</taxon>
        <taxon>Gammaproteobacteria</taxon>
        <taxon>Enterobacterales</taxon>
        <taxon>Erwiniaceae</taxon>
        <taxon>Pantoea</taxon>
    </lineage>
</organism>
<name>A0ABX0RXW2_9GAMM</name>
<protein>
    <submittedName>
        <fullName evidence="1">Uncharacterized protein</fullName>
    </submittedName>
</protein>
<dbReference type="EMBL" id="VWXC01000050">
    <property type="protein sequence ID" value="NIG22430.1"/>
    <property type="molecule type" value="Genomic_DNA"/>
</dbReference>
<keyword evidence="2" id="KW-1185">Reference proteome</keyword>
<proteinExistence type="predicted"/>
<comment type="caution">
    <text evidence="1">The sequence shown here is derived from an EMBL/GenBank/DDBJ whole genome shotgun (WGS) entry which is preliminary data.</text>
</comment>
<dbReference type="RefSeq" id="WP_034830957.1">
    <property type="nucleotide sequence ID" value="NZ_VWXC01000050.1"/>
</dbReference>
<evidence type="ECO:0000313" key="2">
    <source>
        <dbReference type="Proteomes" id="UP001515780"/>
    </source>
</evidence>
<sequence length="90" mass="9784">MQRSKSERLVDIVLGDAVITMLDSGDDIGAVRLIGVLKSMTKIEQNAERLEAIMMAIHEVEATLPQVNSSRDAAILAFNAEPAPDNGRKH</sequence>
<accession>A0ABX0RXW2</accession>
<gene>
    <name evidence="1" type="ORF">F3J37_27735</name>
</gene>
<evidence type="ECO:0000313" key="1">
    <source>
        <dbReference type="EMBL" id="NIG22430.1"/>
    </source>
</evidence>
<dbReference type="Proteomes" id="UP001515780">
    <property type="component" value="Unassembled WGS sequence"/>
</dbReference>
<reference evidence="1 2" key="1">
    <citation type="journal article" date="2019" name="bioRxiv">
        <title>Bacteria contribute to plant secondary compound degradation in a generalist herbivore system.</title>
        <authorList>
            <person name="Francoeur C.B."/>
            <person name="Khadempour L."/>
            <person name="Moreira-Soto R.D."/>
            <person name="Gotting K."/>
            <person name="Book A.J."/>
            <person name="Pinto-Tomas A.A."/>
            <person name="Keefover-Ring K."/>
            <person name="Currie C.R."/>
        </authorList>
    </citation>
    <scope>NUCLEOTIDE SEQUENCE [LARGE SCALE GENOMIC DNA]</scope>
    <source>
        <strain evidence="1">Al-1710</strain>
    </source>
</reference>